<dbReference type="GeneID" id="30980275"/>
<evidence type="ECO:0000256" key="6">
    <source>
        <dbReference type="SAM" id="Phobius"/>
    </source>
</evidence>
<evidence type="ECO:0000256" key="3">
    <source>
        <dbReference type="ARBA" id="ARBA00022692"/>
    </source>
</evidence>
<feature type="transmembrane region" description="Helical" evidence="6">
    <location>
        <begin position="246"/>
        <end position="266"/>
    </location>
</feature>
<dbReference type="Gene3D" id="1.20.1740.10">
    <property type="entry name" value="Amino acid/polyamine transporter I"/>
    <property type="match status" value="1"/>
</dbReference>
<gene>
    <name evidence="7" type="ORF">CANTADRAFT_100090</name>
</gene>
<feature type="transmembrane region" description="Helical" evidence="6">
    <location>
        <begin position="47"/>
        <end position="68"/>
    </location>
</feature>
<proteinExistence type="predicted"/>
<feature type="transmembrane region" description="Helical" evidence="6">
    <location>
        <begin position="126"/>
        <end position="150"/>
    </location>
</feature>
<feature type="transmembrane region" description="Helical" evidence="6">
    <location>
        <begin position="80"/>
        <end position="105"/>
    </location>
</feature>
<feature type="transmembrane region" description="Helical" evidence="6">
    <location>
        <begin position="278"/>
        <end position="303"/>
    </location>
</feature>
<feature type="transmembrane region" description="Helical" evidence="6">
    <location>
        <begin position="334"/>
        <end position="357"/>
    </location>
</feature>
<evidence type="ECO:0000256" key="2">
    <source>
        <dbReference type="ARBA" id="ARBA00022448"/>
    </source>
</evidence>
<name>A0A1E4SKM6_9ASCO</name>
<keyword evidence="2" id="KW-0813">Transport</keyword>
<dbReference type="GO" id="GO:0022857">
    <property type="term" value="F:transmembrane transporter activity"/>
    <property type="evidence" value="ECO:0007669"/>
    <property type="project" value="InterPro"/>
</dbReference>
<keyword evidence="4 6" id="KW-1133">Transmembrane helix</keyword>
<dbReference type="InterPro" id="IPR002293">
    <property type="entry name" value="AA/rel_permease1"/>
</dbReference>
<feature type="transmembrane region" description="Helical" evidence="6">
    <location>
        <begin position="202"/>
        <end position="220"/>
    </location>
</feature>
<sequence length="545" mass="59272">MNPVKSLTTAASNRSEIRAIDGRAAANDVELLAQIGYKQELNRKYSTLQVCGIAVSIMGLIPSVSSTLSIGLESGASGFVWGWFCAGFFILCTATSLTILGSAIPTSGGLYYYTNYYAPSSIGVPLSFLIGCANSVGLCGAICSIGYGFASELLSAVFISYDGDFTVTNSRIYGVFAASVVTTLLICSLTTQHVAKLQTISIITNIFLLVLFFISVPIGVSKNSAFNDGHFIFGKLENFLTWDQGWTFMLCWVPAIWSIGAFDAVIHCSEEAKDAQRAIPFGILYSTFFSLIGGWAVCILTVACIKDGDTLRVLETKSGNPMAQIIYDALGKKWAVAFMALICVGQYLMLCSILIAASRQIWAFARDDGLPLHSYIKYVNPRVKVPVRATFFAGVCALLLGLLTLIPGSAGSGALFSLGVASTMLAWCVPILMAFLPTGRSRFKPGKFSLGFYGNNTVHFIAICWLTYVIVMSMFPNSKKVDKESMNYTVVINMGVWTLSIIYYFVYAHKTYHGPRSNLDEGDQVQIIHDQTENSLEKTSLHETK</sequence>
<dbReference type="STRING" id="984487.A0A1E4SKM6"/>
<keyword evidence="3 6" id="KW-0812">Transmembrane</keyword>
<evidence type="ECO:0000256" key="4">
    <source>
        <dbReference type="ARBA" id="ARBA00022989"/>
    </source>
</evidence>
<dbReference type="PIRSF" id="PIRSF006060">
    <property type="entry name" value="AA_transporter"/>
    <property type="match status" value="1"/>
</dbReference>
<evidence type="ECO:0000256" key="5">
    <source>
        <dbReference type="ARBA" id="ARBA00023136"/>
    </source>
</evidence>
<protein>
    <submittedName>
        <fullName evidence="7">Amino acid transporter</fullName>
    </submittedName>
</protein>
<feature type="transmembrane region" description="Helical" evidence="6">
    <location>
        <begin position="414"/>
        <end position="436"/>
    </location>
</feature>
<dbReference type="EMBL" id="KV453911">
    <property type="protein sequence ID" value="ODV80040.1"/>
    <property type="molecule type" value="Genomic_DNA"/>
</dbReference>
<dbReference type="Pfam" id="PF13520">
    <property type="entry name" value="AA_permease_2"/>
    <property type="match status" value="1"/>
</dbReference>
<comment type="subcellular location">
    <subcellularLocation>
        <location evidence="1">Membrane</location>
        <topology evidence="1">Multi-pass membrane protein</topology>
    </subcellularLocation>
</comment>
<evidence type="ECO:0000256" key="1">
    <source>
        <dbReference type="ARBA" id="ARBA00004141"/>
    </source>
</evidence>
<accession>A0A1E4SKM6</accession>
<feature type="transmembrane region" description="Helical" evidence="6">
    <location>
        <begin position="389"/>
        <end position="408"/>
    </location>
</feature>
<dbReference type="RefSeq" id="XP_020065162.1">
    <property type="nucleotide sequence ID" value="XM_020206138.1"/>
</dbReference>
<feature type="transmembrane region" description="Helical" evidence="6">
    <location>
        <begin position="488"/>
        <end position="507"/>
    </location>
</feature>
<dbReference type="AlphaFoldDB" id="A0A1E4SKM6"/>
<feature type="transmembrane region" description="Helical" evidence="6">
    <location>
        <begin position="170"/>
        <end position="190"/>
    </location>
</feature>
<organism evidence="7 8">
    <name type="scientific">Suhomyces tanzawaensis NRRL Y-17324</name>
    <dbReference type="NCBI Taxonomy" id="984487"/>
    <lineage>
        <taxon>Eukaryota</taxon>
        <taxon>Fungi</taxon>
        <taxon>Dikarya</taxon>
        <taxon>Ascomycota</taxon>
        <taxon>Saccharomycotina</taxon>
        <taxon>Pichiomycetes</taxon>
        <taxon>Debaryomycetaceae</taxon>
        <taxon>Suhomyces</taxon>
    </lineage>
</organism>
<reference evidence="8" key="1">
    <citation type="submission" date="2016-05" db="EMBL/GenBank/DDBJ databases">
        <title>Comparative genomics of biotechnologically important yeasts.</title>
        <authorList>
            <consortium name="DOE Joint Genome Institute"/>
            <person name="Riley R."/>
            <person name="Haridas S."/>
            <person name="Wolfe K.H."/>
            <person name="Lopes M.R."/>
            <person name="Hittinger C.T."/>
            <person name="Goker M."/>
            <person name="Salamov A."/>
            <person name="Wisecaver J."/>
            <person name="Long T.M."/>
            <person name="Aerts A.L."/>
            <person name="Barry K."/>
            <person name="Choi C."/>
            <person name="Clum A."/>
            <person name="Coughlan A.Y."/>
            <person name="Deshpande S."/>
            <person name="Douglass A.P."/>
            <person name="Hanson S.J."/>
            <person name="Klenk H.-P."/>
            <person name="Labutti K."/>
            <person name="Lapidus A."/>
            <person name="Lindquist E."/>
            <person name="Lipzen A."/>
            <person name="Meier-Kolthoff J.P."/>
            <person name="Ohm R.A."/>
            <person name="Otillar R.P."/>
            <person name="Pangilinan J."/>
            <person name="Peng Y."/>
            <person name="Rokas A."/>
            <person name="Rosa C.A."/>
            <person name="Scheuner C."/>
            <person name="Sibirny A.A."/>
            <person name="Slot J.C."/>
            <person name="Stielow J.B."/>
            <person name="Sun H."/>
            <person name="Kurtzman C.P."/>
            <person name="Blackwell M."/>
            <person name="Grigoriev I.V."/>
            <person name="Jeffries T.W."/>
        </authorList>
    </citation>
    <scope>NUCLEOTIDE SEQUENCE [LARGE SCALE GENOMIC DNA]</scope>
    <source>
        <strain evidence="8">NRRL Y-17324</strain>
    </source>
</reference>
<dbReference type="PANTHER" id="PTHR45649:SF6">
    <property type="entry name" value="GABA-SPECIFIC PERMEASE"/>
    <property type="match status" value="1"/>
</dbReference>
<keyword evidence="5 6" id="KW-0472">Membrane</keyword>
<evidence type="ECO:0000313" key="7">
    <source>
        <dbReference type="EMBL" id="ODV80040.1"/>
    </source>
</evidence>
<dbReference type="PANTHER" id="PTHR45649">
    <property type="entry name" value="AMINO-ACID PERMEASE BAT1"/>
    <property type="match status" value="1"/>
</dbReference>
<keyword evidence="8" id="KW-1185">Reference proteome</keyword>
<dbReference type="Proteomes" id="UP000094285">
    <property type="component" value="Unassembled WGS sequence"/>
</dbReference>
<evidence type="ECO:0000313" key="8">
    <source>
        <dbReference type="Proteomes" id="UP000094285"/>
    </source>
</evidence>
<dbReference type="OrthoDB" id="4476201at2759"/>
<feature type="transmembrane region" description="Helical" evidence="6">
    <location>
        <begin position="457"/>
        <end position="476"/>
    </location>
</feature>
<dbReference type="GO" id="GO:0016020">
    <property type="term" value="C:membrane"/>
    <property type="evidence" value="ECO:0007669"/>
    <property type="project" value="UniProtKB-SubCell"/>
</dbReference>